<dbReference type="InterPro" id="IPR011322">
    <property type="entry name" value="N-reg_PII-like_a/b"/>
</dbReference>
<dbReference type="OrthoDB" id="5517163at2"/>
<dbReference type="InterPro" id="IPR015867">
    <property type="entry name" value="N-reg_PII/ATP_PRibTrfase_C"/>
</dbReference>
<evidence type="ECO:0000313" key="1">
    <source>
        <dbReference type="EMBL" id="SHF99057.1"/>
    </source>
</evidence>
<gene>
    <name evidence="1" type="ORF">SAMN02745206_03055</name>
</gene>
<dbReference type="AlphaFoldDB" id="A0A1M5G5I6"/>
<accession>A0A1M5G5I6</accession>
<dbReference type="STRING" id="1121391.SAMN02745206_03055"/>
<dbReference type="Proteomes" id="UP000184076">
    <property type="component" value="Unassembled WGS sequence"/>
</dbReference>
<dbReference type="NCBIfam" id="NF045581">
    <property type="entry name" value="PG0541_fam"/>
    <property type="match status" value="1"/>
</dbReference>
<name>A0A1M5G5I6_9BACT</name>
<protein>
    <submittedName>
        <fullName evidence="1">Nitrogen regulatory protein P-II family</fullName>
    </submittedName>
</protein>
<evidence type="ECO:0000313" key="2">
    <source>
        <dbReference type="Proteomes" id="UP000184076"/>
    </source>
</evidence>
<keyword evidence="2" id="KW-1185">Reference proteome</keyword>
<dbReference type="Gene3D" id="3.30.70.120">
    <property type="match status" value="1"/>
</dbReference>
<dbReference type="EMBL" id="FQVB01000035">
    <property type="protein sequence ID" value="SHF99057.1"/>
    <property type="molecule type" value="Genomic_DNA"/>
</dbReference>
<dbReference type="RefSeq" id="WP_073040976.1">
    <property type="nucleotide sequence ID" value="NZ_FQVB01000035.1"/>
</dbReference>
<sequence length="96" mass="11177">MYMYWIFYDVAYDEDVMEMLEHCCVTGFTKWDRVLGKGPHADPKMDTSVWPGFNCAVVVIAEDPVASELLRALRELKDRMGRRGIEVFRSVVERID</sequence>
<reference evidence="2" key="1">
    <citation type="submission" date="2016-11" db="EMBL/GenBank/DDBJ databases">
        <authorList>
            <person name="Varghese N."/>
            <person name="Submissions S."/>
        </authorList>
    </citation>
    <scope>NUCLEOTIDE SEQUENCE [LARGE SCALE GENOMIC DNA]</scope>
    <source>
        <strain evidence="2">DSM 9756</strain>
    </source>
</reference>
<organism evidence="1 2">
    <name type="scientific">Desulfacinum infernum DSM 9756</name>
    <dbReference type="NCBI Taxonomy" id="1121391"/>
    <lineage>
        <taxon>Bacteria</taxon>
        <taxon>Pseudomonadati</taxon>
        <taxon>Thermodesulfobacteriota</taxon>
        <taxon>Syntrophobacteria</taxon>
        <taxon>Syntrophobacterales</taxon>
        <taxon>Syntrophobacteraceae</taxon>
        <taxon>Desulfacinum</taxon>
    </lineage>
</organism>
<dbReference type="SUPFAM" id="SSF54913">
    <property type="entry name" value="GlnB-like"/>
    <property type="match status" value="1"/>
</dbReference>
<proteinExistence type="predicted"/>